<dbReference type="SUPFAM" id="SSF57625">
    <property type="entry name" value="Invertebrate chitin-binding proteins"/>
    <property type="match status" value="1"/>
</dbReference>
<keyword evidence="5" id="KW-1185">Reference proteome</keyword>
<gene>
    <name evidence="4" type="ORF">CHS0354_000132</name>
</gene>
<dbReference type="InterPro" id="IPR036508">
    <property type="entry name" value="Chitin-bd_dom_sf"/>
</dbReference>
<dbReference type="GO" id="GO:0008061">
    <property type="term" value="F:chitin binding"/>
    <property type="evidence" value="ECO:0007669"/>
    <property type="project" value="InterPro"/>
</dbReference>
<dbReference type="EMBL" id="JAEAOA010000050">
    <property type="protein sequence ID" value="KAK3586249.1"/>
    <property type="molecule type" value="Genomic_DNA"/>
</dbReference>
<feature type="compositionally biased region" description="Polar residues" evidence="1">
    <location>
        <begin position="379"/>
        <end position="406"/>
    </location>
</feature>
<dbReference type="SUPFAM" id="SSF49899">
    <property type="entry name" value="Concanavalin A-like lectins/glucanases"/>
    <property type="match status" value="1"/>
</dbReference>
<reference evidence="4" key="3">
    <citation type="submission" date="2023-05" db="EMBL/GenBank/DDBJ databases">
        <authorList>
            <person name="Smith C.H."/>
        </authorList>
    </citation>
    <scope>NUCLEOTIDE SEQUENCE</scope>
    <source>
        <strain evidence="4">CHS0354</strain>
        <tissue evidence="4">Mantle</tissue>
    </source>
</reference>
<comment type="caution">
    <text evidence="4">The sequence shown here is derived from an EMBL/GenBank/DDBJ whole genome shotgun (WGS) entry which is preliminary data.</text>
</comment>
<reference evidence="4" key="2">
    <citation type="journal article" date="2021" name="Genome Biol. Evol.">
        <title>Developing a high-quality reference genome for a parasitic bivalve with doubly uniparental inheritance (Bivalvia: Unionida).</title>
        <authorList>
            <person name="Smith C.H."/>
        </authorList>
    </citation>
    <scope>NUCLEOTIDE SEQUENCE</scope>
    <source>
        <strain evidence="4">CHS0354</strain>
        <tissue evidence="4">Mantle</tissue>
    </source>
</reference>
<feature type="region of interest" description="Disordered" evidence="1">
    <location>
        <begin position="56"/>
        <end position="86"/>
    </location>
</feature>
<keyword evidence="2" id="KW-0732">Signal</keyword>
<evidence type="ECO:0000313" key="5">
    <source>
        <dbReference type="Proteomes" id="UP001195483"/>
    </source>
</evidence>
<evidence type="ECO:0000313" key="4">
    <source>
        <dbReference type="EMBL" id="KAK3586249.1"/>
    </source>
</evidence>
<feature type="region of interest" description="Disordered" evidence="1">
    <location>
        <begin position="699"/>
        <end position="724"/>
    </location>
</feature>
<reference evidence="4" key="1">
    <citation type="journal article" date="2021" name="Genome Biol. Evol.">
        <title>A High-Quality Reference Genome for a Parasitic Bivalve with Doubly Uniparental Inheritance (Bivalvia: Unionida).</title>
        <authorList>
            <person name="Smith C.H."/>
        </authorList>
    </citation>
    <scope>NUCLEOTIDE SEQUENCE</scope>
    <source>
        <strain evidence="4">CHS0354</strain>
    </source>
</reference>
<feature type="region of interest" description="Disordered" evidence="1">
    <location>
        <begin position="379"/>
        <end position="430"/>
    </location>
</feature>
<dbReference type="PROSITE" id="PS50940">
    <property type="entry name" value="CHIT_BIND_II"/>
    <property type="match status" value="1"/>
</dbReference>
<proteinExistence type="predicted"/>
<feature type="region of interest" description="Disordered" evidence="1">
    <location>
        <begin position="745"/>
        <end position="767"/>
    </location>
</feature>
<accession>A0AAE0S6W8</accession>
<dbReference type="InterPro" id="IPR002557">
    <property type="entry name" value="Chitin-bd_dom"/>
</dbReference>
<evidence type="ECO:0000259" key="3">
    <source>
        <dbReference type="PROSITE" id="PS50940"/>
    </source>
</evidence>
<dbReference type="InterPro" id="IPR013320">
    <property type="entry name" value="ConA-like_dom_sf"/>
</dbReference>
<organism evidence="4 5">
    <name type="scientific">Potamilus streckersoni</name>
    <dbReference type="NCBI Taxonomy" id="2493646"/>
    <lineage>
        <taxon>Eukaryota</taxon>
        <taxon>Metazoa</taxon>
        <taxon>Spiralia</taxon>
        <taxon>Lophotrochozoa</taxon>
        <taxon>Mollusca</taxon>
        <taxon>Bivalvia</taxon>
        <taxon>Autobranchia</taxon>
        <taxon>Heteroconchia</taxon>
        <taxon>Palaeoheterodonta</taxon>
        <taxon>Unionida</taxon>
        <taxon>Unionoidea</taxon>
        <taxon>Unionidae</taxon>
        <taxon>Ambleminae</taxon>
        <taxon>Lampsilini</taxon>
        <taxon>Potamilus</taxon>
    </lineage>
</organism>
<dbReference type="Proteomes" id="UP001195483">
    <property type="component" value="Unassembled WGS sequence"/>
</dbReference>
<sequence length="1284" mass="138701">MMNLLLTVSGFLLLSQVVSLQDPPPFVPAGQEEQKVYAQGEISRNGLPITQWGIGGGTVEPVLPEETVTPTSDPRTTTPSWNQMQGAKNPYWGVNQTWWLQNDTFRSWDHRTTTPTYWDPRTITPSFSEVYNESKSNSSQFNASSILLAGDKPIVARSLNDASFVSSYIQNASDQASILGISISQRGSSNNHNQTIVNVHASHSGSSSVAYATSLVEAGNSGVLITERTISLSNQGQETNASSHIASQPLDKPKLQAIKQTITEQSTISPVVDSITTSESTDKPYTTSSVRVKSVVDTEAEVGGAQIVGGVPIISMDTGSIGIGLDLNMVEEQRSNSDNVHSYARIDSTFPLDNVVRNGHDPYSPVKPIELAPGTIEAMQSSSEKQELANNQSTHSLSVQDQPSRISSEKAFTPSPVDASSTHKPGPVNTSLLTDSLTIAEVTPHVEPSAQADVADQVDASKPSVYVHAADILTPSATVRPVETSTPVLLIPKASASPLAGVSQGAESKPLYPVDSTTYTPEHAARDTNTSAHVETTLYDFTETVPTSTTIVDDQTTDASSGTMGGGIVIGFDHPFVMSGFSNGTEVLQPDVETQWSAASAGHTERVKTESRTTPFSSTSLSPVSEEQSRQPNIVPAVYIPLEHIAIHEPNTTTAEQTPASTRTTIIKATTTTTTNLPSPATAKQTTILTTAQLPVTTTTQASTTTTTTEAMTTTTTTLPPPTTRTTIIFTTTKRPTIFTTIEPSTAPTTEEKRTTTLPPPATTRPTTILTTTKQPIVTTTHVPTTTSEATSTTTITTTPITTTTTTTTKATTRTPSTKTITTETPAMMMTTRKSTTTTITKAAKTTETLARTTPYQVTTAAKAPRPSAVRSTPLKPDIRGDPIILPISEESSLPVGPIGTPVSLESLCADTFQTIFVDSVGYTSYPGHCDKVIQCFNFRDRIFPVVRECPYGFFWDQELAQCREPVNVLCFDDPCLDFRMSSYKRGRSCRSYFECDFGASAPKCCDYGYEYVYGRGCIQNPACNDTCDTPVTLNEKLQFSSCKFLPDQDNPFGYITHEHDGIRFRACPSGTIFSEKQCGCRWLASKRQSAHMRMKMCSPDFYMNFNNGFQELSGSNMAFDVSNVILDTGASDFTGDGKIILWGFMNRDLGQNFAIRLKFKADAILSSGTIISNCGMNGGPTIQIALTIENVMFLVKSVERSSPVQVQIPYDPYQWNDVIMFYNGKVLLTGVNGRKRSVPLGGRIETRSNSIVLGGCPLEGKGFEGKIDEIAVYASCIPEFPSN</sequence>
<feature type="compositionally biased region" description="Low complexity" evidence="1">
    <location>
        <begin position="67"/>
        <end position="79"/>
    </location>
</feature>
<feature type="compositionally biased region" description="Polar residues" evidence="1">
    <location>
        <begin position="418"/>
        <end position="430"/>
    </location>
</feature>
<evidence type="ECO:0000256" key="2">
    <source>
        <dbReference type="SAM" id="SignalP"/>
    </source>
</evidence>
<evidence type="ECO:0000256" key="1">
    <source>
        <dbReference type="SAM" id="MobiDB-lite"/>
    </source>
</evidence>
<feature type="chain" id="PRO_5042241745" description="Chitin-binding type-2 domain-containing protein" evidence="2">
    <location>
        <begin position="21"/>
        <end position="1284"/>
    </location>
</feature>
<dbReference type="GO" id="GO:0005576">
    <property type="term" value="C:extracellular region"/>
    <property type="evidence" value="ECO:0007669"/>
    <property type="project" value="InterPro"/>
</dbReference>
<feature type="region of interest" description="Disordered" evidence="1">
    <location>
        <begin position="597"/>
        <end position="629"/>
    </location>
</feature>
<dbReference type="SMART" id="SM00494">
    <property type="entry name" value="ChtBD2"/>
    <property type="match status" value="2"/>
</dbReference>
<feature type="compositionally biased region" description="Polar residues" evidence="1">
    <location>
        <begin position="612"/>
        <end position="629"/>
    </location>
</feature>
<dbReference type="Pfam" id="PF01607">
    <property type="entry name" value="CBM_14"/>
    <property type="match status" value="1"/>
</dbReference>
<name>A0AAE0S6W8_9BIVA</name>
<protein>
    <recommendedName>
        <fullName evidence="3">Chitin-binding type-2 domain-containing protein</fullName>
    </recommendedName>
</protein>
<feature type="signal peptide" evidence="2">
    <location>
        <begin position="1"/>
        <end position="20"/>
    </location>
</feature>
<feature type="domain" description="Chitin-binding type-2" evidence="3">
    <location>
        <begin position="906"/>
        <end position="973"/>
    </location>
</feature>